<evidence type="ECO:0000313" key="1">
    <source>
        <dbReference type="EMBL" id="MFD2174387.1"/>
    </source>
</evidence>
<dbReference type="Proteomes" id="UP001597413">
    <property type="component" value="Unassembled WGS sequence"/>
</dbReference>
<name>A0ABW5A811_9RHOB</name>
<comment type="caution">
    <text evidence="1">The sequence shown here is derived from an EMBL/GenBank/DDBJ whole genome shotgun (WGS) entry which is preliminary data.</text>
</comment>
<keyword evidence="2" id="KW-1185">Reference proteome</keyword>
<reference evidence="2" key="1">
    <citation type="journal article" date="2019" name="Int. J. Syst. Evol. Microbiol.">
        <title>The Global Catalogue of Microorganisms (GCM) 10K type strain sequencing project: providing services to taxonomists for standard genome sequencing and annotation.</title>
        <authorList>
            <consortium name="The Broad Institute Genomics Platform"/>
            <consortium name="The Broad Institute Genome Sequencing Center for Infectious Disease"/>
            <person name="Wu L."/>
            <person name="Ma J."/>
        </authorList>
    </citation>
    <scope>NUCLEOTIDE SEQUENCE [LARGE SCALE GENOMIC DNA]</scope>
    <source>
        <strain evidence="2">CCUG 55131</strain>
    </source>
</reference>
<organism evidence="1 2">
    <name type="scientific">Rhodobacter lacus</name>
    <dbReference type="NCBI Taxonomy" id="1641972"/>
    <lineage>
        <taxon>Bacteria</taxon>
        <taxon>Pseudomonadati</taxon>
        <taxon>Pseudomonadota</taxon>
        <taxon>Alphaproteobacteria</taxon>
        <taxon>Rhodobacterales</taxon>
        <taxon>Rhodobacter group</taxon>
        <taxon>Rhodobacter</taxon>
    </lineage>
</organism>
<evidence type="ECO:0000313" key="2">
    <source>
        <dbReference type="Proteomes" id="UP001597413"/>
    </source>
</evidence>
<dbReference type="RefSeq" id="WP_377389826.1">
    <property type="nucleotide sequence ID" value="NZ_JBHUIX010000011.1"/>
</dbReference>
<protein>
    <recommendedName>
        <fullName evidence="3">Sulfotransferase</fullName>
    </recommendedName>
</protein>
<dbReference type="EMBL" id="JBHUIX010000011">
    <property type="protein sequence ID" value="MFD2174387.1"/>
    <property type="molecule type" value="Genomic_DNA"/>
</dbReference>
<gene>
    <name evidence="1" type="ORF">ACFSM0_09825</name>
</gene>
<accession>A0ABW5A811</accession>
<evidence type="ECO:0008006" key="3">
    <source>
        <dbReference type="Google" id="ProtNLM"/>
    </source>
</evidence>
<proteinExistence type="predicted"/>
<sequence length="297" mass="32992">MAHLPSIALLVGAHKTASTHLQTTLLSVRERLAEEGVGVVGPREVREFLRPAMQPENRSLPEVVALARAALSQLCPGARHVVVMEENTLGVTTRNLLLGDGGLIYPFATRRLREALACFNGAEVRVGLAIRDPARFLPSCWSEHLLIAPWQPFRSYVAGIPPDLPRWLWLTNRMLQATDDLTIWTYEDYPAVLPQIIDWATGLKGFGATVTPYELEPRPGLSQRAAEIVHARMAEDPGRDHKMVLRRARRAAPIGPDNPRFAPWTPDELALFADSYAEDLLELATASPVRWLTPALR</sequence>